<evidence type="ECO:0000259" key="4">
    <source>
        <dbReference type="PROSITE" id="PS51168"/>
    </source>
</evidence>
<dbReference type="InterPro" id="IPR036291">
    <property type="entry name" value="NAD(P)-bd_dom_sf"/>
</dbReference>
<comment type="pathway">
    <text evidence="2">Amino-acid biosynthesis; L-tyrosine biosynthesis; (4-hydroxyphenyl)pyruvate from prephenate (NAD(+) route): step 1/1.</text>
</comment>
<dbReference type="GO" id="GO:0004106">
    <property type="term" value="F:chorismate mutase activity"/>
    <property type="evidence" value="ECO:0007669"/>
    <property type="project" value="InterPro"/>
</dbReference>
<feature type="domain" description="Chorismate mutase" evidence="4">
    <location>
        <begin position="3"/>
        <end position="94"/>
    </location>
</feature>
<dbReference type="InterPro" id="IPR046825">
    <property type="entry name" value="PDH_C"/>
</dbReference>
<gene>
    <name evidence="6" type="primary">tyrA</name>
    <name evidence="6" type="ORF">N479_06455</name>
</gene>
<comment type="caution">
    <text evidence="6">The sequence shown here is derived from an EMBL/GenBank/DDBJ whole genome shotgun (WGS) entry which is preliminary data.</text>
</comment>
<evidence type="ECO:0000256" key="2">
    <source>
        <dbReference type="PIRNR" id="PIRNR001499"/>
    </source>
</evidence>
<keyword evidence="2" id="KW-0028">Amino-acid biosynthesis</keyword>
<keyword evidence="3" id="KW-0175">Coiled coil</keyword>
<dbReference type="InterPro" id="IPR050812">
    <property type="entry name" value="Preph/Arog_dehydrog"/>
</dbReference>
<dbReference type="Gene3D" id="3.40.50.720">
    <property type="entry name" value="NAD(P)-binding Rossmann-like Domain"/>
    <property type="match status" value="1"/>
</dbReference>
<dbReference type="Gene3D" id="1.10.3660.10">
    <property type="entry name" value="6-phosphogluconate dehydrogenase C-terminal like domain"/>
    <property type="match status" value="1"/>
</dbReference>
<dbReference type="Pfam" id="PF02153">
    <property type="entry name" value="PDH_N"/>
    <property type="match status" value="1"/>
</dbReference>
<dbReference type="GO" id="GO:0008977">
    <property type="term" value="F:prephenate dehydrogenase (NAD+) activity"/>
    <property type="evidence" value="ECO:0007669"/>
    <property type="project" value="InterPro"/>
</dbReference>
<dbReference type="PANTHER" id="PTHR21363:SF0">
    <property type="entry name" value="PREPHENATE DEHYDROGENASE [NADP(+)]"/>
    <property type="match status" value="1"/>
</dbReference>
<dbReference type="SUPFAM" id="SSF48179">
    <property type="entry name" value="6-phosphogluconate dehydrogenase C-terminal domain-like"/>
    <property type="match status" value="1"/>
</dbReference>
<accession>A0A0F6AFT2</accession>
<dbReference type="InterPro" id="IPR046826">
    <property type="entry name" value="PDH_N"/>
</dbReference>
<name>A0A0F6AFT2_9GAMM</name>
<evidence type="ECO:0000259" key="5">
    <source>
        <dbReference type="PROSITE" id="PS51176"/>
    </source>
</evidence>
<keyword evidence="2" id="KW-0963">Cytoplasm</keyword>
<dbReference type="PANTHER" id="PTHR21363">
    <property type="entry name" value="PREPHENATE DEHYDROGENASE"/>
    <property type="match status" value="1"/>
</dbReference>
<dbReference type="PIRSF" id="PIRSF001499">
    <property type="entry name" value="Chor_mut_pdh_Tpr"/>
    <property type="match status" value="1"/>
</dbReference>
<dbReference type="SUPFAM" id="SSF48600">
    <property type="entry name" value="Chorismate mutase II"/>
    <property type="match status" value="1"/>
</dbReference>
<dbReference type="Gene3D" id="1.20.59.10">
    <property type="entry name" value="Chorismate mutase"/>
    <property type="match status" value="1"/>
</dbReference>
<dbReference type="InterPro" id="IPR036263">
    <property type="entry name" value="Chorismate_II_sf"/>
</dbReference>
<dbReference type="PROSITE" id="PS51168">
    <property type="entry name" value="CHORISMATE_MUT_2"/>
    <property type="match status" value="1"/>
</dbReference>
<keyword evidence="2 6" id="KW-0413">Isomerase</keyword>
<dbReference type="PATRIC" id="fig|1129367.4.peg.925"/>
<sequence>MGMRENLSLDELRIQIDRCDSELVSLLAERRRLTEQVGQIKQQKGAALHAPDREAALIAARRQQAEQKGVNPELVEDILRRMMREAYENQQSKLACAAPHLSPIVIVGGQGAMGQLFAKQFKRSGYDVKILDKSQQADAHSILAGAKLVLVSVPINSLEQVIADLPPLDPECILADITSVKQSPLKSLLDKHAGPVVGLHPMFGPDISHWVKQTVVACHGRDENACSGLLKQLQIWGCHIVPMEAKKHDQAMQIIQVMRHLTTFVYGQFLAKQCHTLEELRSCSSPIYQLELMMVGRLFAQSPELYADIMMAQFEDVEGLLASYQDTFAQTLQSLKQGDKQALIDGFDKAQTYFSDSAHTFLAQSRGILNKANDAKVLDELAS</sequence>
<dbReference type="PROSITE" id="PS51176">
    <property type="entry name" value="PDH_ADH"/>
    <property type="match status" value="1"/>
</dbReference>
<proteinExistence type="predicted"/>
<evidence type="ECO:0000256" key="3">
    <source>
        <dbReference type="SAM" id="Coils"/>
    </source>
</evidence>
<dbReference type="GO" id="GO:0070403">
    <property type="term" value="F:NAD+ binding"/>
    <property type="evidence" value="ECO:0007669"/>
    <property type="project" value="InterPro"/>
</dbReference>
<dbReference type="GO" id="GO:0006571">
    <property type="term" value="P:tyrosine biosynthetic process"/>
    <property type="evidence" value="ECO:0007669"/>
    <property type="project" value="UniProtKB-UniPathway"/>
</dbReference>
<evidence type="ECO:0000313" key="7">
    <source>
        <dbReference type="Proteomes" id="UP000033434"/>
    </source>
</evidence>
<dbReference type="InterPro" id="IPR008244">
    <property type="entry name" value="Chor_mut/prephenate_DH_T"/>
</dbReference>
<protein>
    <recommendedName>
        <fullName evidence="2">T-protein</fullName>
    </recommendedName>
</protein>
<keyword evidence="2" id="KW-0520">NAD</keyword>
<dbReference type="Pfam" id="PF01817">
    <property type="entry name" value="CM_2"/>
    <property type="match status" value="1"/>
</dbReference>
<dbReference type="AlphaFoldDB" id="A0A0F6AFT2"/>
<dbReference type="EMBL" id="AUXW01000079">
    <property type="protein sequence ID" value="KKE85072.1"/>
    <property type="molecule type" value="Genomic_DNA"/>
</dbReference>
<dbReference type="InterPro" id="IPR036979">
    <property type="entry name" value="CM_dom_sf"/>
</dbReference>
<keyword evidence="2" id="KW-0827">Tyrosine biosynthesis</keyword>
<evidence type="ECO:0000256" key="1">
    <source>
        <dbReference type="ARBA" id="ARBA00023002"/>
    </source>
</evidence>
<comment type="subcellular location">
    <subcellularLocation>
        <location evidence="2">Cytoplasm</location>
    </subcellularLocation>
</comment>
<dbReference type="UniPathway" id="UPA00120">
    <property type="reaction ID" value="UER00203"/>
</dbReference>
<dbReference type="GO" id="GO:0005737">
    <property type="term" value="C:cytoplasm"/>
    <property type="evidence" value="ECO:0007669"/>
    <property type="project" value="UniProtKB-SubCell"/>
</dbReference>
<reference evidence="6 7" key="1">
    <citation type="journal article" date="2015" name="BMC Genomics">
        <title>Genome mining reveals unlocked bioactive potential of marine Gram-negative bacteria.</title>
        <authorList>
            <person name="Machado H."/>
            <person name="Sonnenschein E.C."/>
            <person name="Melchiorsen J."/>
            <person name="Gram L."/>
        </authorList>
    </citation>
    <scope>NUCLEOTIDE SEQUENCE [LARGE SCALE GENOMIC DNA]</scope>
    <source>
        <strain evidence="6 7">S4054</strain>
    </source>
</reference>
<keyword evidence="2" id="KW-0057">Aromatic amino acid biosynthesis</keyword>
<dbReference type="NCBIfam" id="NF008400">
    <property type="entry name" value="PRK11199.1"/>
    <property type="match status" value="1"/>
</dbReference>
<dbReference type="InterPro" id="IPR008927">
    <property type="entry name" value="6-PGluconate_DH-like_C_sf"/>
</dbReference>
<organism evidence="6 7">
    <name type="scientific">Pseudoalteromonas luteoviolacea S4054</name>
    <dbReference type="NCBI Taxonomy" id="1129367"/>
    <lineage>
        <taxon>Bacteria</taxon>
        <taxon>Pseudomonadati</taxon>
        <taxon>Pseudomonadota</taxon>
        <taxon>Gammaproteobacteria</taxon>
        <taxon>Alteromonadales</taxon>
        <taxon>Pseudoalteromonadaceae</taxon>
        <taxon>Pseudoalteromonas</taxon>
    </lineage>
</organism>
<feature type="coiled-coil region" evidence="3">
    <location>
        <begin position="9"/>
        <end position="43"/>
    </location>
</feature>
<dbReference type="UniPathway" id="UPA00122">
    <property type="reaction ID" value="UER00961"/>
</dbReference>
<comment type="pathway">
    <text evidence="2">Metabolic intermediate biosynthesis; prephenate biosynthesis; prephenate from chorismate: step 1/1.</text>
</comment>
<dbReference type="Pfam" id="PF20463">
    <property type="entry name" value="PDH_C"/>
    <property type="match status" value="1"/>
</dbReference>
<dbReference type="SUPFAM" id="SSF51735">
    <property type="entry name" value="NAD(P)-binding Rossmann-fold domains"/>
    <property type="match status" value="1"/>
</dbReference>
<evidence type="ECO:0000313" key="6">
    <source>
        <dbReference type="EMBL" id="KKE85072.1"/>
    </source>
</evidence>
<dbReference type="InterPro" id="IPR003099">
    <property type="entry name" value="Prephen_DH"/>
</dbReference>
<dbReference type="GO" id="GO:0004665">
    <property type="term" value="F:prephenate dehydrogenase (NADP+) activity"/>
    <property type="evidence" value="ECO:0007669"/>
    <property type="project" value="InterPro"/>
</dbReference>
<dbReference type="GO" id="GO:0046417">
    <property type="term" value="P:chorismate metabolic process"/>
    <property type="evidence" value="ECO:0007669"/>
    <property type="project" value="InterPro"/>
</dbReference>
<dbReference type="SMART" id="SM00830">
    <property type="entry name" value="CM_2"/>
    <property type="match status" value="1"/>
</dbReference>
<dbReference type="Proteomes" id="UP000033434">
    <property type="component" value="Unassembled WGS sequence"/>
</dbReference>
<dbReference type="InterPro" id="IPR002701">
    <property type="entry name" value="CM_II_prokaryot"/>
</dbReference>
<feature type="domain" description="Prephenate/arogenate dehydrogenase" evidence="5">
    <location>
        <begin position="102"/>
        <end position="365"/>
    </location>
</feature>
<keyword evidence="1 2" id="KW-0560">Oxidoreductase</keyword>